<name>I5C333_9HYPH</name>
<evidence type="ECO:0000313" key="1">
    <source>
        <dbReference type="EMBL" id="EIM76235.1"/>
    </source>
</evidence>
<gene>
    <name evidence="1" type="ORF">A33O_06185</name>
</gene>
<dbReference type="AlphaFoldDB" id="I5C333"/>
<accession>I5C333</accession>
<proteinExistence type="predicted"/>
<sequence length="115" mass="13464">MREKEFKDGRAYRAWKKILEPRAVAIRHLIAQLNRCCMTSLSCQRSNAWQERTDVQAFRQLHHTRLQIDQADERRTISIRQARASDDCYAVFGESTIVRQNERGCPGHACRFKAT</sequence>
<dbReference type="Proteomes" id="UP000004622">
    <property type="component" value="Unassembled WGS sequence"/>
</dbReference>
<comment type="caution">
    <text evidence="1">The sequence shown here is derived from an EMBL/GenBank/DDBJ whole genome shotgun (WGS) entry which is preliminary data.</text>
</comment>
<protein>
    <submittedName>
        <fullName evidence="1">Uncharacterized protein</fullName>
    </submittedName>
</protein>
<evidence type="ECO:0000313" key="2">
    <source>
        <dbReference type="Proteomes" id="UP000004622"/>
    </source>
</evidence>
<organism evidence="1 2">
    <name type="scientific">Nitratireductor aquibiodomus RA22</name>
    <dbReference type="NCBI Taxonomy" id="1189611"/>
    <lineage>
        <taxon>Bacteria</taxon>
        <taxon>Pseudomonadati</taxon>
        <taxon>Pseudomonadota</taxon>
        <taxon>Alphaproteobacteria</taxon>
        <taxon>Hyphomicrobiales</taxon>
        <taxon>Phyllobacteriaceae</taxon>
        <taxon>Nitratireductor</taxon>
    </lineage>
</organism>
<dbReference type="EMBL" id="AJXZ01000013">
    <property type="protein sequence ID" value="EIM76235.1"/>
    <property type="molecule type" value="Genomic_DNA"/>
</dbReference>
<reference evidence="1 2" key="1">
    <citation type="journal article" date="2012" name="J. Bacteriol.">
        <title>Genome Sequence of Nitratireductor aquibiodomus Strain RA22.</title>
        <authorList>
            <person name="Singh A."/>
            <person name="Jangir P.K."/>
            <person name="Kumari C."/>
            <person name="Sharma R."/>
        </authorList>
    </citation>
    <scope>NUCLEOTIDE SEQUENCE [LARGE SCALE GENOMIC DNA]</scope>
    <source>
        <strain evidence="1 2">RA22</strain>
    </source>
</reference>